<dbReference type="Gene3D" id="3.30.479.10">
    <property type="entry name" value="6-pyruvoyl tetrahydropterin synthase/QueD"/>
    <property type="match status" value="2"/>
</dbReference>
<evidence type="ECO:0000256" key="1">
    <source>
        <dbReference type="ARBA" id="ARBA00005061"/>
    </source>
</evidence>
<evidence type="ECO:0000256" key="7">
    <source>
        <dbReference type="ARBA" id="ARBA00048807"/>
    </source>
</evidence>
<name>A0ABV4CQ23_9PSEU</name>
<gene>
    <name evidence="9" type="ORF">AB8O55_24275</name>
</gene>
<evidence type="ECO:0000256" key="2">
    <source>
        <dbReference type="ARBA" id="ARBA00008900"/>
    </source>
</evidence>
<comment type="similarity">
    <text evidence="2 8">Belongs to the PTPS family. QueD subfamily.</text>
</comment>
<dbReference type="SUPFAM" id="SSF55620">
    <property type="entry name" value="Tetrahydrobiopterin biosynthesis enzymes-like"/>
    <property type="match status" value="1"/>
</dbReference>
<evidence type="ECO:0000256" key="5">
    <source>
        <dbReference type="ARBA" id="ARBA00022833"/>
    </source>
</evidence>
<organism evidence="9 10">
    <name type="scientific">Saccharopolyspora cebuensis</name>
    <dbReference type="NCBI Taxonomy" id="418759"/>
    <lineage>
        <taxon>Bacteria</taxon>
        <taxon>Bacillati</taxon>
        <taxon>Actinomycetota</taxon>
        <taxon>Actinomycetes</taxon>
        <taxon>Pseudonocardiales</taxon>
        <taxon>Pseudonocardiaceae</taxon>
        <taxon>Saccharopolyspora</taxon>
    </lineage>
</organism>
<evidence type="ECO:0000256" key="8">
    <source>
        <dbReference type="PIRNR" id="PIRNR006113"/>
    </source>
</evidence>
<evidence type="ECO:0000256" key="4">
    <source>
        <dbReference type="ARBA" id="ARBA00022723"/>
    </source>
</evidence>
<evidence type="ECO:0000256" key="3">
    <source>
        <dbReference type="ARBA" id="ARBA00018141"/>
    </source>
</evidence>
<dbReference type="InterPro" id="IPR038418">
    <property type="entry name" value="6-PTP_synth/QueD_sf"/>
</dbReference>
<keyword evidence="6 8" id="KW-0456">Lyase</keyword>
<comment type="cofactor">
    <cofactor evidence="8">
        <name>Zn(2+)</name>
        <dbReference type="ChEBI" id="CHEBI:29105"/>
    </cofactor>
    <text evidence="8">Binds 1 zinc ion per subunit.</text>
</comment>
<dbReference type="PIRSF" id="PIRSF006113">
    <property type="entry name" value="PTP_synth"/>
    <property type="match status" value="1"/>
</dbReference>
<keyword evidence="8" id="KW-0671">Queuosine biosynthesis</keyword>
<keyword evidence="10" id="KW-1185">Reference proteome</keyword>
<proteinExistence type="inferred from homology"/>
<evidence type="ECO:0000313" key="9">
    <source>
        <dbReference type="EMBL" id="MEY8042533.1"/>
    </source>
</evidence>
<evidence type="ECO:0000313" key="10">
    <source>
        <dbReference type="Proteomes" id="UP001564626"/>
    </source>
</evidence>
<dbReference type="Pfam" id="PF01242">
    <property type="entry name" value="PTPS"/>
    <property type="match status" value="1"/>
</dbReference>
<comment type="pathway">
    <text evidence="1 8">Purine metabolism; 7-cyano-7-deazaguanine biosynthesis.</text>
</comment>
<comment type="caution">
    <text evidence="9">The sequence shown here is derived from an EMBL/GenBank/DDBJ whole genome shotgun (WGS) entry which is preliminary data.</text>
</comment>
<reference evidence="9 10" key="1">
    <citation type="submission" date="2024-08" db="EMBL/GenBank/DDBJ databases">
        <title>Genome mining of Saccharopolyspora cebuensis PGLac3 from Nigerian medicinal plant.</title>
        <authorList>
            <person name="Ezeobiora C.E."/>
            <person name="Igbokwe N.H."/>
            <person name="Amin D.H."/>
            <person name="Mendie U.E."/>
        </authorList>
    </citation>
    <scope>NUCLEOTIDE SEQUENCE [LARGE SCALE GENOMIC DNA]</scope>
    <source>
        <strain evidence="9 10">PGLac3</strain>
    </source>
</reference>
<accession>A0ABV4CQ23</accession>
<dbReference type="InterPro" id="IPR007115">
    <property type="entry name" value="6-PTP_synth/QueD"/>
</dbReference>
<keyword evidence="4 8" id="KW-0479">Metal-binding</keyword>
<dbReference type="PANTHER" id="PTHR12589:SF7">
    <property type="entry name" value="6-PYRUVOYL TETRAHYDROBIOPTERIN SYNTHASE"/>
    <property type="match status" value="1"/>
</dbReference>
<dbReference type="Proteomes" id="UP001564626">
    <property type="component" value="Unassembled WGS sequence"/>
</dbReference>
<dbReference type="RefSeq" id="WP_186361434.1">
    <property type="nucleotide sequence ID" value="NZ_BAABII010000018.1"/>
</dbReference>
<sequence>MSYRIGKCFTFDAAHCLPSLPADHKCSRLHGHTYTVEVVLAAESLTPPGFVTDFGELRPLRHYLDATMDHQYLNKVLDIEPTSENLACHIAEWFRKNVEPTIPARLETVRVHESPTSWAEYEVPQP</sequence>
<comment type="catalytic activity">
    <reaction evidence="7 8">
        <text>7,8-dihydroneopterin 3'-triphosphate + H2O = 6-carboxy-5,6,7,8-tetrahydropterin + triphosphate + acetaldehyde + 2 H(+)</text>
        <dbReference type="Rhea" id="RHEA:27966"/>
        <dbReference type="ChEBI" id="CHEBI:15343"/>
        <dbReference type="ChEBI" id="CHEBI:15377"/>
        <dbReference type="ChEBI" id="CHEBI:15378"/>
        <dbReference type="ChEBI" id="CHEBI:18036"/>
        <dbReference type="ChEBI" id="CHEBI:58462"/>
        <dbReference type="ChEBI" id="CHEBI:61032"/>
        <dbReference type="EC" id="4.1.2.50"/>
    </reaction>
</comment>
<dbReference type="PANTHER" id="PTHR12589">
    <property type="entry name" value="PYRUVOYL TETRAHYDROBIOPTERIN SYNTHASE"/>
    <property type="match status" value="1"/>
</dbReference>
<keyword evidence="5 8" id="KW-0862">Zinc</keyword>
<evidence type="ECO:0000256" key="6">
    <source>
        <dbReference type="ARBA" id="ARBA00023239"/>
    </source>
</evidence>
<dbReference type="EMBL" id="JBGEHV010000059">
    <property type="protein sequence ID" value="MEY8042533.1"/>
    <property type="molecule type" value="Genomic_DNA"/>
</dbReference>
<dbReference type="EC" id="4.-.-.-" evidence="8"/>
<protein>
    <recommendedName>
        <fullName evidence="3 8">6-carboxy-5,6,7,8-tetrahydropterin synthase</fullName>
        <ecNumber evidence="8">4.-.-.-</ecNumber>
    </recommendedName>
</protein>